<keyword evidence="3 6" id="KW-0812">Transmembrane</keyword>
<evidence type="ECO:0000313" key="11">
    <source>
        <dbReference type="Proteomes" id="UP000199047"/>
    </source>
</evidence>
<feature type="transmembrane region" description="Helical" evidence="6">
    <location>
        <begin position="360"/>
        <end position="382"/>
    </location>
</feature>
<name>A0AAN2QU77_9LACO</name>
<evidence type="ECO:0000256" key="1">
    <source>
        <dbReference type="ARBA" id="ARBA00004651"/>
    </source>
</evidence>
<dbReference type="Gene3D" id="1.20.1250.20">
    <property type="entry name" value="MFS general substrate transporter like domains"/>
    <property type="match status" value="2"/>
</dbReference>
<evidence type="ECO:0000313" key="9">
    <source>
        <dbReference type="EMBL" id="CUW16618.1"/>
    </source>
</evidence>
<feature type="transmembrane region" description="Helical" evidence="6">
    <location>
        <begin position="44"/>
        <end position="62"/>
    </location>
</feature>
<dbReference type="CDD" id="cd17316">
    <property type="entry name" value="MFS_SV2_like"/>
    <property type="match status" value="1"/>
</dbReference>
<sequence>MMDNSKRFLLIIGTAWMIDALDVALLSFIMPLLKTEWALNATQLGVVAAITSAGMMVGALLCGRLSDVFGRKKVLIGTLILFSLSNLALVFAPNVTWFIIIRFITGIGLGGELPVAATIIADRYTGKKRSQMLVLSDSFWAYGWILASLIAFFVIPHFGWRIAVMLTVIFASYALVLRKHLPPDPSVKNKPTTQPFQELLFPKNKRPFIMISIVWLIVMLTYYGIFLWLPSVLVLRGFPIVNSIGYTLIMSIAQLPGYYLAAHLLSKINPKKLLITYLLGTIASSLVFILSTSLPMVLLSGAFLSFFDLGAWGILIALTPSLFQTNIRGTAMGTAQSIGRFGATIGPFLVGWLLDMKTGIAFIFSLFVALLLIAVIIINFGISEQPSQ</sequence>
<dbReference type="InterPro" id="IPR011701">
    <property type="entry name" value="MFS"/>
</dbReference>
<feature type="transmembrane region" description="Helical" evidence="6">
    <location>
        <begin position="240"/>
        <end position="261"/>
    </location>
</feature>
<dbReference type="EMBL" id="FBTB01000019">
    <property type="protein sequence ID" value="CUW16618.1"/>
    <property type="molecule type" value="Genomic_DNA"/>
</dbReference>
<dbReference type="InterPro" id="IPR020846">
    <property type="entry name" value="MFS_dom"/>
</dbReference>
<feature type="transmembrane region" description="Helical" evidence="6">
    <location>
        <begin position="297"/>
        <end position="318"/>
    </location>
</feature>
<dbReference type="Proteomes" id="UP000198868">
    <property type="component" value="Unassembled WGS sequence"/>
</dbReference>
<dbReference type="SUPFAM" id="SSF103473">
    <property type="entry name" value="MFS general substrate transporter"/>
    <property type="match status" value="1"/>
</dbReference>
<keyword evidence="5 6" id="KW-0472">Membrane</keyword>
<evidence type="ECO:0000256" key="3">
    <source>
        <dbReference type="ARBA" id="ARBA00022692"/>
    </source>
</evidence>
<dbReference type="AlphaFoldDB" id="A0AAN2QU77"/>
<feature type="transmembrane region" description="Helical" evidence="6">
    <location>
        <begin position="338"/>
        <end position="354"/>
    </location>
</feature>
<evidence type="ECO:0000259" key="7">
    <source>
        <dbReference type="PROSITE" id="PS50850"/>
    </source>
</evidence>
<protein>
    <submittedName>
        <fullName evidence="8">Niacin transporter NiaP</fullName>
    </submittedName>
</protein>
<dbReference type="GO" id="GO:0022857">
    <property type="term" value="F:transmembrane transporter activity"/>
    <property type="evidence" value="ECO:0007669"/>
    <property type="project" value="InterPro"/>
</dbReference>
<evidence type="ECO:0000256" key="2">
    <source>
        <dbReference type="ARBA" id="ARBA00022448"/>
    </source>
</evidence>
<evidence type="ECO:0000256" key="5">
    <source>
        <dbReference type="ARBA" id="ARBA00023136"/>
    </source>
</evidence>
<dbReference type="EMBL" id="FBTU01000013">
    <property type="protein sequence ID" value="CUW08826.1"/>
    <property type="molecule type" value="Genomic_DNA"/>
</dbReference>
<dbReference type="Proteomes" id="UP000199047">
    <property type="component" value="Unassembled WGS sequence"/>
</dbReference>
<feature type="transmembrane region" description="Helical" evidence="6">
    <location>
        <begin position="208"/>
        <end position="228"/>
    </location>
</feature>
<keyword evidence="2" id="KW-0813">Transport</keyword>
<keyword evidence="4 6" id="KW-1133">Transmembrane helix</keyword>
<comment type="caution">
    <text evidence="8">The sequence shown here is derived from an EMBL/GenBank/DDBJ whole genome shotgun (WGS) entry which is preliminary data.</text>
</comment>
<comment type="subcellular location">
    <subcellularLocation>
        <location evidence="1">Cell membrane</location>
        <topology evidence="1">Multi-pass membrane protein</topology>
    </subcellularLocation>
</comment>
<evidence type="ECO:0000313" key="10">
    <source>
        <dbReference type="Proteomes" id="UP000198868"/>
    </source>
</evidence>
<dbReference type="GO" id="GO:0005886">
    <property type="term" value="C:plasma membrane"/>
    <property type="evidence" value="ECO:0007669"/>
    <property type="project" value="UniProtKB-SubCell"/>
</dbReference>
<evidence type="ECO:0000313" key="8">
    <source>
        <dbReference type="EMBL" id="CUW08826.1"/>
    </source>
</evidence>
<accession>A0AAN2QU77</accession>
<evidence type="ECO:0000256" key="4">
    <source>
        <dbReference type="ARBA" id="ARBA00022989"/>
    </source>
</evidence>
<dbReference type="InterPro" id="IPR036259">
    <property type="entry name" value="MFS_trans_sf"/>
</dbReference>
<feature type="transmembrane region" description="Helical" evidence="6">
    <location>
        <begin position="74"/>
        <end position="93"/>
    </location>
</feature>
<proteinExistence type="predicted"/>
<reference evidence="10 11" key="1">
    <citation type="submission" date="2015-12" db="EMBL/GenBank/DDBJ databases">
        <authorList>
            <person name="Andreevskaya M."/>
        </authorList>
    </citation>
    <scope>NUCLEOTIDE SEQUENCE [LARGE SCALE GENOMIC DNA]</scope>
    <source>
        <strain evidence="9 11">KSL4-2</strain>
        <strain evidence="8 10">PL111</strain>
    </source>
</reference>
<feature type="domain" description="Major facilitator superfamily (MFS) profile" evidence="7">
    <location>
        <begin position="8"/>
        <end position="386"/>
    </location>
</feature>
<feature type="transmembrane region" description="Helical" evidence="6">
    <location>
        <begin position="133"/>
        <end position="154"/>
    </location>
</feature>
<organism evidence="8 10">
    <name type="scientific">Leuconostoc inhae</name>
    <dbReference type="NCBI Taxonomy" id="178001"/>
    <lineage>
        <taxon>Bacteria</taxon>
        <taxon>Bacillati</taxon>
        <taxon>Bacillota</taxon>
        <taxon>Bacilli</taxon>
        <taxon>Lactobacillales</taxon>
        <taxon>Lactobacillaceae</taxon>
        <taxon>Leuconostoc</taxon>
    </lineage>
</organism>
<feature type="transmembrane region" description="Helical" evidence="6">
    <location>
        <begin position="160"/>
        <end position="177"/>
    </location>
</feature>
<dbReference type="Pfam" id="PF07690">
    <property type="entry name" value="MFS_1"/>
    <property type="match status" value="1"/>
</dbReference>
<keyword evidence="11" id="KW-1185">Reference proteome</keyword>
<feature type="transmembrane region" description="Helical" evidence="6">
    <location>
        <begin position="99"/>
        <end position="121"/>
    </location>
</feature>
<feature type="transmembrane region" description="Helical" evidence="6">
    <location>
        <begin position="273"/>
        <end position="291"/>
    </location>
</feature>
<gene>
    <name evidence="9" type="ORF">KSL4_0546</name>
    <name evidence="8" type="ORF">PL111_0065</name>
</gene>
<dbReference type="PANTHER" id="PTHR23511:SF34">
    <property type="entry name" value="SYNAPTIC VESICLE GLYCOPROTEIN 2"/>
    <property type="match status" value="1"/>
</dbReference>
<dbReference type="PROSITE" id="PS50850">
    <property type="entry name" value="MFS"/>
    <property type="match status" value="1"/>
</dbReference>
<evidence type="ECO:0000256" key="6">
    <source>
        <dbReference type="SAM" id="Phobius"/>
    </source>
</evidence>
<dbReference type="PANTHER" id="PTHR23511">
    <property type="entry name" value="SYNAPTIC VESICLE GLYCOPROTEIN 2"/>
    <property type="match status" value="1"/>
</dbReference>